<dbReference type="PANTHER" id="PTHR34606">
    <property type="entry name" value="BON DOMAIN-CONTAINING PROTEIN"/>
    <property type="match status" value="1"/>
</dbReference>
<dbReference type="Proteomes" id="UP001369082">
    <property type="component" value="Unassembled WGS sequence"/>
</dbReference>
<name>A0ABU9GLM9_9GAMM</name>
<proteinExistence type="predicted"/>
<sequence length="123" mass="13207">MKNITKIALSTVLLTSSTLAFASEQDWKGESLDAWVDGKAETTLLLNAELNSFNIDTDVEDGIVTLTGEVNSTLEKSLAEELIKTLDGVKGVENKLTIKDETAAVSSDKNKVTTNVTNSLLMS</sequence>
<feature type="domain" description="BON" evidence="2">
    <location>
        <begin position="32"/>
        <end position="100"/>
    </location>
</feature>
<dbReference type="Gene3D" id="3.30.1340.30">
    <property type="match status" value="1"/>
</dbReference>
<dbReference type="InterPro" id="IPR051686">
    <property type="entry name" value="Lipoprotein_DolP"/>
</dbReference>
<dbReference type="PROSITE" id="PS50914">
    <property type="entry name" value="BON"/>
    <property type="match status" value="1"/>
</dbReference>
<accession>A0ABU9GLM9</accession>
<keyword evidence="1" id="KW-0732">Signal</keyword>
<evidence type="ECO:0000259" key="2">
    <source>
        <dbReference type="PROSITE" id="PS50914"/>
    </source>
</evidence>
<keyword evidence="4" id="KW-1185">Reference proteome</keyword>
<feature type="chain" id="PRO_5047417580" evidence="1">
    <location>
        <begin position="23"/>
        <end position="123"/>
    </location>
</feature>
<dbReference type="PANTHER" id="PTHR34606:SF15">
    <property type="entry name" value="BON DOMAIN-CONTAINING PROTEIN"/>
    <property type="match status" value="1"/>
</dbReference>
<evidence type="ECO:0000256" key="1">
    <source>
        <dbReference type="SAM" id="SignalP"/>
    </source>
</evidence>
<protein>
    <submittedName>
        <fullName evidence="3">BON domain-containing protein</fullName>
    </submittedName>
</protein>
<dbReference type="RefSeq" id="WP_341596165.1">
    <property type="nucleotide sequence ID" value="NZ_JBAKAZ010000003.1"/>
</dbReference>
<gene>
    <name evidence="3" type="ORF">V6256_01230</name>
</gene>
<evidence type="ECO:0000313" key="3">
    <source>
        <dbReference type="EMBL" id="MEL0628216.1"/>
    </source>
</evidence>
<organism evidence="3 4">
    <name type="scientific">Psychromonas aquatilis</name>
    <dbReference type="NCBI Taxonomy" id="2005072"/>
    <lineage>
        <taxon>Bacteria</taxon>
        <taxon>Pseudomonadati</taxon>
        <taxon>Pseudomonadota</taxon>
        <taxon>Gammaproteobacteria</taxon>
        <taxon>Alteromonadales</taxon>
        <taxon>Psychromonadaceae</taxon>
        <taxon>Psychromonas</taxon>
    </lineage>
</organism>
<dbReference type="InterPro" id="IPR007055">
    <property type="entry name" value="BON_dom"/>
</dbReference>
<dbReference type="Pfam" id="PF04972">
    <property type="entry name" value="BON"/>
    <property type="match status" value="1"/>
</dbReference>
<dbReference type="EMBL" id="JBAKAZ010000003">
    <property type="protein sequence ID" value="MEL0628216.1"/>
    <property type="molecule type" value="Genomic_DNA"/>
</dbReference>
<feature type="signal peptide" evidence="1">
    <location>
        <begin position="1"/>
        <end position="22"/>
    </location>
</feature>
<reference evidence="3 4" key="1">
    <citation type="submission" date="2024-02" db="EMBL/GenBank/DDBJ databases">
        <title>Bacteria isolated from the canopy kelp, Nereocystis luetkeana.</title>
        <authorList>
            <person name="Pfister C.A."/>
            <person name="Younker I.T."/>
            <person name="Light S.H."/>
        </authorList>
    </citation>
    <scope>NUCLEOTIDE SEQUENCE [LARGE SCALE GENOMIC DNA]</scope>
    <source>
        <strain evidence="3 4">TI.1.05</strain>
    </source>
</reference>
<evidence type="ECO:0000313" key="4">
    <source>
        <dbReference type="Proteomes" id="UP001369082"/>
    </source>
</evidence>
<comment type="caution">
    <text evidence="3">The sequence shown here is derived from an EMBL/GenBank/DDBJ whole genome shotgun (WGS) entry which is preliminary data.</text>
</comment>